<evidence type="ECO:0000313" key="8">
    <source>
        <dbReference type="Proteomes" id="UP000632740"/>
    </source>
</evidence>
<feature type="transmembrane region" description="Helical" evidence="6">
    <location>
        <begin position="209"/>
        <end position="233"/>
    </location>
</feature>
<keyword evidence="8" id="KW-1185">Reference proteome</keyword>
<keyword evidence="4 6" id="KW-1133">Transmembrane helix</keyword>
<evidence type="ECO:0000256" key="4">
    <source>
        <dbReference type="ARBA" id="ARBA00022989"/>
    </source>
</evidence>
<dbReference type="EMBL" id="BONK01000017">
    <property type="protein sequence ID" value="GIG23281.1"/>
    <property type="molecule type" value="Genomic_DNA"/>
</dbReference>
<accession>A0A919P807</accession>
<sequence>MADARGTTGGLVRRLRDAGVQQVLRLQGTGAWRLWTACATGLVRIEPFDRAMTLAAQAFTSIVPVLIVAAAFGPSHRGPGDALADTVGLSPEARASLEGSVPSGADVSSSIGVAGILVALITATSYSRALERMYAKIWEVERPGLRSAWRWLATIGAVVAAVALLRITREATAGGTWSGLADAAVEVLVWTAVWTFVPWVLLQHEVPARVLVCGGLLSAVALAVLAAVGGIYLPLALEAGARQFGVLGMTFAYIGWLFALSFAVVVASVVGRACALDDGRLGRVVRGEPLSDWHDTAD</sequence>
<organism evidence="7 8">
    <name type="scientific">Cellulomonas chitinilytica</name>
    <dbReference type="NCBI Taxonomy" id="398759"/>
    <lineage>
        <taxon>Bacteria</taxon>
        <taxon>Bacillati</taxon>
        <taxon>Actinomycetota</taxon>
        <taxon>Actinomycetes</taxon>
        <taxon>Micrococcales</taxon>
        <taxon>Cellulomonadaceae</taxon>
        <taxon>Cellulomonas</taxon>
    </lineage>
</organism>
<feature type="transmembrane region" description="Helical" evidence="6">
    <location>
        <begin position="180"/>
        <end position="202"/>
    </location>
</feature>
<feature type="transmembrane region" description="Helical" evidence="6">
    <location>
        <begin position="148"/>
        <end position="168"/>
    </location>
</feature>
<reference evidence="7" key="1">
    <citation type="submission" date="2021-01" db="EMBL/GenBank/DDBJ databases">
        <title>Whole genome shotgun sequence of Cellulomonas chitinilytica NBRC 110799.</title>
        <authorList>
            <person name="Komaki H."/>
            <person name="Tamura T."/>
        </authorList>
    </citation>
    <scope>NUCLEOTIDE SEQUENCE</scope>
    <source>
        <strain evidence="7">NBRC 110799</strain>
    </source>
</reference>
<dbReference type="Pfam" id="PF03631">
    <property type="entry name" value="Virul_fac_BrkB"/>
    <property type="match status" value="1"/>
</dbReference>
<dbReference type="Proteomes" id="UP000632740">
    <property type="component" value="Unassembled WGS sequence"/>
</dbReference>
<feature type="transmembrane region" description="Helical" evidence="6">
    <location>
        <begin position="253"/>
        <end position="276"/>
    </location>
</feature>
<evidence type="ECO:0000256" key="6">
    <source>
        <dbReference type="SAM" id="Phobius"/>
    </source>
</evidence>
<keyword evidence="3 6" id="KW-0812">Transmembrane</keyword>
<dbReference type="RefSeq" id="WP_203758283.1">
    <property type="nucleotide sequence ID" value="NZ_BONK01000017.1"/>
</dbReference>
<dbReference type="GO" id="GO:0005886">
    <property type="term" value="C:plasma membrane"/>
    <property type="evidence" value="ECO:0007669"/>
    <property type="project" value="UniProtKB-SubCell"/>
</dbReference>
<keyword evidence="2" id="KW-1003">Cell membrane</keyword>
<proteinExistence type="predicted"/>
<evidence type="ECO:0000256" key="3">
    <source>
        <dbReference type="ARBA" id="ARBA00022692"/>
    </source>
</evidence>
<keyword evidence="5 6" id="KW-0472">Membrane</keyword>
<evidence type="ECO:0000313" key="7">
    <source>
        <dbReference type="EMBL" id="GIG23281.1"/>
    </source>
</evidence>
<evidence type="ECO:0000256" key="5">
    <source>
        <dbReference type="ARBA" id="ARBA00023136"/>
    </source>
</evidence>
<comment type="subcellular location">
    <subcellularLocation>
        <location evidence="1">Cell membrane</location>
        <topology evidence="1">Multi-pass membrane protein</topology>
    </subcellularLocation>
</comment>
<protein>
    <submittedName>
        <fullName evidence="7">Uncharacterized protein</fullName>
    </submittedName>
</protein>
<feature type="transmembrane region" description="Helical" evidence="6">
    <location>
        <begin position="54"/>
        <end position="73"/>
    </location>
</feature>
<evidence type="ECO:0000256" key="1">
    <source>
        <dbReference type="ARBA" id="ARBA00004651"/>
    </source>
</evidence>
<name>A0A919P807_9CELL</name>
<comment type="caution">
    <text evidence="7">The sequence shown here is derived from an EMBL/GenBank/DDBJ whole genome shotgun (WGS) entry which is preliminary data.</text>
</comment>
<dbReference type="InterPro" id="IPR017039">
    <property type="entry name" value="Virul_fac_BrkB"/>
</dbReference>
<evidence type="ECO:0000256" key="2">
    <source>
        <dbReference type="ARBA" id="ARBA00022475"/>
    </source>
</evidence>
<gene>
    <name evidence="7" type="ORF">Cch01nite_40050</name>
</gene>
<feature type="transmembrane region" description="Helical" evidence="6">
    <location>
        <begin position="107"/>
        <end position="127"/>
    </location>
</feature>
<dbReference type="AlphaFoldDB" id="A0A919P807"/>